<feature type="region of interest" description="Disordered" evidence="1">
    <location>
        <begin position="257"/>
        <end position="315"/>
    </location>
</feature>
<dbReference type="InterPro" id="IPR001683">
    <property type="entry name" value="PX_dom"/>
</dbReference>
<dbReference type="SUPFAM" id="SSF64268">
    <property type="entry name" value="PX domain"/>
    <property type="match status" value="1"/>
</dbReference>
<dbReference type="STRING" id="542832.A0A3M6VV45"/>
<dbReference type="SUPFAM" id="SSF57850">
    <property type="entry name" value="RING/U-box"/>
    <property type="match status" value="1"/>
</dbReference>
<dbReference type="PROSITE" id="PS50195">
    <property type="entry name" value="PX"/>
    <property type="match status" value="1"/>
</dbReference>
<dbReference type="Pfam" id="PF00787">
    <property type="entry name" value="PX"/>
    <property type="match status" value="1"/>
</dbReference>
<name>A0A3M6VV45_9STRA</name>
<dbReference type="Gene3D" id="3.30.1520.10">
    <property type="entry name" value="Phox-like domain"/>
    <property type="match status" value="1"/>
</dbReference>
<dbReference type="Proteomes" id="UP000286097">
    <property type="component" value="Unassembled WGS sequence"/>
</dbReference>
<feature type="domain" description="PX" evidence="2">
    <location>
        <begin position="14"/>
        <end position="144"/>
    </location>
</feature>
<protein>
    <recommendedName>
        <fullName evidence="2">PX domain-containing protein</fullName>
    </recommendedName>
</protein>
<dbReference type="Gene3D" id="3.30.40.10">
    <property type="entry name" value="Zinc/RING finger domain, C3HC4 (zinc finger)"/>
    <property type="match status" value="1"/>
</dbReference>
<evidence type="ECO:0000313" key="4">
    <source>
        <dbReference type="EMBL" id="RQM17875.1"/>
    </source>
</evidence>
<organism evidence="3 5">
    <name type="scientific">Peronospora effusa</name>
    <dbReference type="NCBI Taxonomy" id="542832"/>
    <lineage>
        <taxon>Eukaryota</taxon>
        <taxon>Sar</taxon>
        <taxon>Stramenopiles</taxon>
        <taxon>Oomycota</taxon>
        <taxon>Peronosporomycetes</taxon>
        <taxon>Peronosporales</taxon>
        <taxon>Peronosporaceae</taxon>
        <taxon>Peronospora</taxon>
    </lineage>
</organism>
<evidence type="ECO:0000313" key="6">
    <source>
        <dbReference type="Proteomes" id="UP000286097"/>
    </source>
</evidence>
<dbReference type="InterPro" id="IPR036871">
    <property type="entry name" value="PX_dom_sf"/>
</dbReference>
<feature type="compositionally biased region" description="Low complexity" evidence="1">
    <location>
        <begin position="277"/>
        <end position="299"/>
    </location>
</feature>
<evidence type="ECO:0000313" key="5">
    <source>
        <dbReference type="Proteomes" id="UP000282087"/>
    </source>
</evidence>
<comment type="caution">
    <text evidence="3">The sequence shown here is derived from an EMBL/GenBank/DDBJ whole genome shotgun (WGS) entry which is preliminary data.</text>
</comment>
<dbReference type="InterPro" id="IPR013083">
    <property type="entry name" value="Znf_RING/FYVE/PHD"/>
</dbReference>
<evidence type="ECO:0000256" key="1">
    <source>
        <dbReference type="SAM" id="MobiDB-lite"/>
    </source>
</evidence>
<reference evidence="5 6" key="1">
    <citation type="submission" date="2018-06" db="EMBL/GenBank/DDBJ databases">
        <title>Comparative genomics of downy mildews reveals potential adaptations to biotrophy.</title>
        <authorList>
            <person name="Fletcher K."/>
            <person name="Klosterman S.J."/>
            <person name="Derevnina L."/>
            <person name="Martin F."/>
            <person name="Koike S."/>
            <person name="Reyes Chin-Wo S."/>
            <person name="Mou B."/>
            <person name="Michelmore R."/>
        </authorList>
    </citation>
    <scope>NUCLEOTIDE SEQUENCE [LARGE SCALE GENOMIC DNA]</scope>
    <source>
        <strain evidence="4 6">R13</strain>
        <strain evidence="3 5">R14</strain>
    </source>
</reference>
<dbReference type="AlphaFoldDB" id="A0A3M6VV45"/>
<dbReference type="EMBL" id="QLLG01000004">
    <property type="protein sequence ID" value="RMX70242.1"/>
    <property type="molecule type" value="Genomic_DNA"/>
</dbReference>
<evidence type="ECO:0000259" key="2">
    <source>
        <dbReference type="PROSITE" id="PS50195"/>
    </source>
</evidence>
<evidence type="ECO:0000313" key="3">
    <source>
        <dbReference type="EMBL" id="RMX70242.1"/>
    </source>
</evidence>
<dbReference type="CDD" id="cd06093">
    <property type="entry name" value="PX_domain"/>
    <property type="match status" value="1"/>
</dbReference>
<dbReference type="EMBL" id="QKXF01000087">
    <property type="protein sequence ID" value="RQM17875.1"/>
    <property type="molecule type" value="Genomic_DNA"/>
</dbReference>
<accession>A0A3M6VV45</accession>
<dbReference type="GO" id="GO:0035091">
    <property type="term" value="F:phosphatidylinositol binding"/>
    <property type="evidence" value="ECO:0007669"/>
    <property type="project" value="InterPro"/>
</dbReference>
<gene>
    <name evidence="4" type="ORF">DD237_002241</name>
    <name evidence="3" type="ORF">DD238_001061</name>
</gene>
<proteinExistence type="predicted"/>
<sequence>MTDLEDVPYVPLAAVQYLTQVTLQLSVTKKHTDVRYVITVRHTELHVTWRHARSFDEYRKLQHRLLKKLQHGHFCNADCPWLYGFLKSYFPKRRLFTVSSASVVEERKQTLERFFAALYGFLTEKKNISCSIVMTVFADELVEFMYGNALQQFGFENPIKSTVREMDMMQCSRGLNAKWKEPATPLNLHLLEPELEQQQYNRHSSLTNSCRESITDSNIVNDLNIGNCGICGSPLCGVAYGNSSPTLSSDTTLLLEEDKTNNSNRSASSTEAGVPFSRTRNNSSNKNSGPPWLGTLATNGSGGSGSANSVSGTRRRKSASRRCAARYYLTTLSCNHQFHDECIVPKLNEALKCPTCGRTQTNH</sequence>
<keyword evidence="5" id="KW-1185">Reference proteome</keyword>
<dbReference type="Proteomes" id="UP000282087">
    <property type="component" value="Unassembled WGS sequence"/>
</dbReference>
<dbReference type="VEuPathDB" id="FungiDB:DD237_002241"/>
<feature type="compositionally biased region" description="Polar residues" evidence="1">
    <location>
        <begin position="261"/>
        <end position="271"/>
    </location>
</feature>